<reference evidence="1 2" key="1">
    <citation type="submission" date="2020-08" db="EMBL/GenBank/DDBJ databases">
        <title>Genome public.</title>
        <authorList>
            <person name="Liu C."/>
            <person name="Sun Q."/>
        </authorList>
    </citation>
    <scope>NUCLEOTIDE SEQUENCE [LARGE SCALE GENOMIC DNA]</scope>
    <source>
        <strain evidence="1 2">NSJ-35</strain>
    </source>
</reference>
<comment type="caution">
    <text evidence="1">The sequence shown here is derived from an EMBL/GenBank/DDBJ whole genome shotgun (WGS) entry which is preliminary data.</text>
</comment>
<dbReference type="Proteomes" id="UP000606889">
    <property type="component" value="Unassembled WGS sequence"/>
</dbReference>
<sequence>MTGSTKEYLRTLAKKLRDVTEDGKWGEKRELWKKKNALKKTRPLILCTLPTEAWEELVSYEDCKVEEPFLREYELFLLRQLYRARHLRDDEIIEPVLYAPLNYRFSDWYEGRKRPYSGDRHRSECFHPVIVEYSDLKKIRKPELISVDEKKANEQYELLSEIFAGILRVEQGAPTTSDTDSYVKGWGYSAIDVLCELRGMENIYMDMVLAPEFVHEAMELITQGIIGYKHTVAEHGWLRLNNMSYVMAANTPLGSNGLSISGELPQAGFDGRNVRYRDLWGYSMAQEFSEVSPEMHAEFVLPYQKRMTEDFGLLSYGCCEPNDKKWDNIFQTFENLREVSVSHCADLEVAAEKIKGNYVFSWKPNCSVIAVYDEGIIRSRLREGFEKTKDCHVVCCLRDTITLFGHPERVERWTDIAVETAEEFG</sequence>
<evidence type="ECO:0000313" key="1">
    <source>
        <dbReference type="EMBL" id="MBC5647738.1"/>
    </source>
</evidence>
<dbReference type="InterPro" id="IPR038071">
    <property type="entry name" value="UROD/MetE-like_sf"/>
</dbReference>
<dbReference type="Gene3D" id="3.20.20.210">
    <property type="match status" value="1"/>
</dbReference>
<protein>
    <submittedName>
        <fullName evidence="1">Uncharacterized protein</fullName>
    </submittedName>
</protein>
<keyword evidence="2" id="KW-1185">Reference proteome</keyword>
<name>A0ABR7EDL1_9FIRM</name>
<evidence type="ECO:0000313" key="2">
    <source>
        <dbReference type="Proteomes" id="UP000606889"/>
    </source>
</evidence>
<proteinExistence type="predicted"/>
<accession>A0ABR7EDL1</accession>
<organism evidence="1 2">
    <name type="scientific">Christensenella tenuis</name>
    <dbReference type="NCBI Taxonomy" id="2763033"/>
    <lineage>
        <taxon>Bacteria</taxon>
        <taxon>Bacillati</taxon>
        <taxon>Bacillota</taxon>
        <taxon>Clostridia</taxon>
        <taxon>Christensenellales</taxon>
        <taxon>Christensenellaceae</taxon>
        <taxon>Christensenella</taxon>
    </lineage>
</organism>
<dbReference type="EMBL" id="JACOON010000002">
    <property type="protein sequence ID" value="MBC5647738.1"/>
    <property type="molecule type" value="Genomic_DNA"/>
</dbReference>
<gene>
    <name evidence="1" type="ORF">H8S18_05275</name>
</gene>
<dbReference type="RefSeq" id="WP_186857255.1">
    <property type="nucleotide sequence ID" value="NZ_JACOON010000002.1"/>
</dbReference>